<reference evidence="1" key="1">
    <citation type="submission" date="2021-06" db="EMBL/GenBank/DDBJ databases">
        <authorList>
            <person name="Kallberg Y."/>
            <person name="Tangrot J."/>
            <person name="Rosling A."/>
        </authorList>
    </citation>
    <scope>NUCLEOTIDE SEQUENCE</scope>
    <source>
        <strain evidence="1">IL203A</strain>
    </source>
</reference>
<gene>
    <name evidence="1" type="ORF">DHETER_LOCUS13764</name>
</gene>
<proteinExistence type="predicted"/>
<name>A0ACA9Q4W3_9GLOM</name>
<dbReference type="EMBL" id="CAJVPU010039118">
    <property type="protein sequence ID" value="CAG8736364.1"/>
    <property type="molecule type" value="Genomic_DNA"/>
</dbReference>
<evidence type="ECO:0000313" key="2">
    <source>
        <dbReference type="Proteomes" id="UP000789702"/>
    </source>
</evidence>
<feature type="non-terminal residue" evidence="1">
    <location>
        <position position="58"/>
    </location>
</feature>
<accession>A0ACA9Q4W3</accession>
<feature type="non-terminal residue" evidence="1">
    <location>
        <position position="1"/>
    </location>
</feature>
<dbReference type="Proteomes" id="UP000789702">
    <property type="component" value="Unassembled WGS sequence"/>
</dbReference>
<evidence type="ECO:0000313" key="1">
    <source>
        <dbReference type="EMBL" id="CAG8736364.1"/>
    </source>
</evidence>
<comment type="caution">
    <text evidence="1">The sequence shown here is derived from an EMBL/GenBank/DDBJ whole genome shotgun (WGS) entry which is preliminary data.</text>
</comment>
<keyword evidence="2" id="KW-1185">Reference proteome</keyword>
<sequence length="58" mass="6653">AAISVLMGIMTDYFTRFQTHMISTNEFSEKVNYLALVYVYFAITVVVFTYISVATWKG</sequence>
<organism evidence="1 2">
    <name type="scientific">Dentiscutata heterogama</name>
    <dbReference type="NCBI Taxonomy" id="1316150"/>
    <lineage>
        <taxon>Eukaryota</taxon>
        <taxon>Fungi</taxon>
        <taxon>Fungi incertae sedis</taxon>
        <taxon>Mucoromycota</taxon>
        <taxon>Glomeromycotina</taxon>
        <taxon>Glomeromycetes</taxon>
        <taxon>Diversisporales</taxon>
        <taxon>Gigasporaceae</taxon>
        <taxon>Dentiscutata</taxon>
    </lineage>
</organism>
<protein>
    <submittedName>
        <fullName evidence="1">15380_t:CDS:1</fullName>
    </submittedName>
</protein>